<dbReference type="PANTHER" id="PTHR37722">
    <property type="entry name" value="OS01G0167700 PROTEIN"/>
    <property type="match status" value="1"/>
</dbReference>
<reference evidence="2 3" key="1">
    <citation type="submission" date="2018-10" db="EMBL/GenBank/DDBJ databases">
        <title>A high-quality apple genome assembly.</title>
        <authorList>
            <person name="Hu J."/>
        </authorList>
    </citation>
    <scope>NUCLEOTIDE SEQUENCE [LARGE SCALE GENOMIC DNA]</scope>
    <source>
        <strain evidence="3">cv. HFTH1</strain>
        <tissue evidence="2">Young leaf</tissue>
    </source>
</reference>
<evidence type="ECO:0000256" key="1">
    <source>
        <dbReference type="SAM" id="MobiDB-lite"/>
    </source>
</evidence>
<organism evidence="2 3">
    <name type="scientific">Malus domestica</name>
    <name type="common">Apple</name>
    <name type="synonym">Pyrus malus</name>
    <dbReference type="NCBI Taxonomy" id="3750"/>
    <lineage>
        <taxon>Eukaryota</taxon>
        <taxon>Viridiplantae</taxon>
        <taxon>Streptophyta</taxon>
        <taxon>Embryophyta</taxon>
        <taxon>Tracheophyta</taxon>
        <taxon>Spermatophyta</taxon>
        <taxon>Magnoliopsida</taxon>
        <taxon>eudicotyledons</taxon>
        <taxon>Gunneridae</taxon>
        <taxon>Pentapetalae</taxon>
        <taxon>rosids</taxon>
        <taxon>fabids</taxon>
        <taxon>Rosales</taxon>
        <taxon>Rosaceae</taxon>
        <taxon>Amygdaloideae</taxon>
        <taxon>Maleae</taxon>
        <taxon>Malus</taxon>
    </lineage>
</organism>
<feature type="region of interest" description="Disordered" evidence="1">
    <location>
        <begin position="65"/>
        <end position="98"/>
    </location>
</feature>
<accession>A0A498K9L9</accession>
<evidence type="ECO:0000313" key="2">
    <source>
        <dbReference type="EMBL" id="RXI04066.1"/>
    </source>
</evidence>
<gene>
    <name evidence="2" type="ORF">DVH24_038340</name>
</gene>
<dbReference type="Proteomes" id="UP000290289">
    <property type="component" value="Chromosome 3"/>
</dbReference>
<evidence type="ECO:0000313" key="3">
    <source>
        <dbReference type="Proteomes" id="UP000290289"/>
    </source>
</evidence>
<keyword evidence="3" id="KW-1185">Reference proteome</keyword>
<name>A0A498K9L9_MALDO</name>
<comment type="caution">
    <text evidence="2">The sequence shown here is derived from an EMBL/GenBank/DDBJ whole genome shotgun (WGS) entry which is preliminary data.</text>
</comment>
<dbReference type="AlphaFoldDB" id="A0A498K9L9"/>
<proteinExistence type="predicted"/>
<protein>
    <submittedName>
        <fullName evidence="2">Uncharacterized protein</fullName>
    </submittedName>
</protein>
<sequence length="185" mass="20874">MIVILCFPRGHERHHAVGRNYDFGGVTRQPDCSCFVNEERDDLSSLREESCSSSAVRDNTIDSSLSKSTRNWSKKRHDKAYSGPGNHSNITSTEKIQNKSRHAVQPENYMAQQRCQIRQSSNHPTTQTLLSRKTAIGLLAKDICRLTIIQVAVLSIKSQAQTARLQALKFCLEILSVQVQSQKYI</sequence>
<dbReference type="EMBL" id="RDQH01000329">
    <property type="protein sequence ID" value="RXI04066.1"/>
    <property type="molecule type" value="Genomic_DNA"/>
</dbReference>
<dbReference type="PANTHER" id="PTHR37722:SF2">
    <property type="entry name" value="OS01G0167700 PROTEIN"/>
    <property type="match status" value="1"/>
</dbReference>
<feature type="compositionally biased region" description="Polar residues" evidence="1">
    <location>
        <begin position="85"/>
        <end position="95"/>
    </location>
</feature>